<proteinExistence type="predicted"/>
<dbReference type="GO" id="GO:0004312">
    <property type="term" value="F:fatty acid synthase activity"/>
    <property type="evidence" value="ECO:0007669"/>
    <property type="project" value="TreeGrafter"/>
</dbReference>
<evidence type="ECO:0000256" key="1">
    <source>
        <dbReference type="ARBA" id="ARBA00022450"/>
    </source>
</evidence>
<dbReference type="SMART" id="SM00827">
    <property type="entry name" value="PKS_AT"/>
    <property type="match status" value="1"/>
</dbReference>
<dbReference type="PANTHER" id="PTHR43775">
    <property type="entry name" value="FATTY ACID SYNTHASE"/>
    <property type="match status" value="1"/>
</dbReference>
<dbReference type="AlphaFoldDB" id="A0A5Q0H3M5"/>
<name>A0A5Q0H3M5_SACSY</name>
<evidence type="ECO:0000256" key="2">
    <source>
        <dbReference type="ARBA" id="ARBA00022553"/>
    </source>
</evidence>
<dbReference type="InterPro" id="IPR050091">
    <property type="entry name" value="PKS_NRPS_Biosynth_Enz"/>
</dbReference>
<reference evidence="5" key="1">
    <citation type="journal article" date="2021" name="Curr. Microbiol.">
        <title>Complete genome of nocamycin-producing strain Saccharothrix syringae NRRL B-16468 reveals the biosynthetic potential for secondary metabolites.</title>
        <authorList>
            <person name="Mo X."/>
            <person name="Yang S."/>
        </authorList>
    </citation>
    <scope>NUCLEOTIDE SEQUENCE [LARGE SCALE GENOMIC DNA]</scope>
    <source>
        <strain evidence="5">ATCC 51364 / DSM 43886 / JCM 6844 / KCTC 9398 / NBRC 14523 / NRRL B-16468 / INA 2240</strain>
    </source>
</reference>
<evidence type="ECO:0000313" key="4">
    <source>
        <dbReference type="EMBL" id="QFZ20322.1"/>
    </source>
</evidence>
<dbReference type="Proteomes" id="UP000325787">
    <property type="component" value="Chromosome"/>
</dbReference>
<evidence type="ECO:0000259" key="3">
    <source>
        <dbReference type="SMART" id="SM00827"/>
    </source>
</evidence>
<keyword evidence="4" id="KW-0012">Acyltransferase</keyword>
<dbReference type="GO" id="GO:0006633">
    <property type="term" value="P:fatty acid biosynthetic process"/>
    <property type="evidence" value="ECO:0007669"/>
    <property type="project" value="TreeGrafter"/>
</dbReference>
<dbReference type="Gene3D" id="3.30.70.3290">
    <property type="match status" value="1"/>
</dbReference>
<sequence length="421" mass="44458">MTPRPELLAVSASTHHELAEAVAAYRVLLRGDADGGSWRDTVRTACLRDLRLPVRMSLVARTRAEAAGYLDAAGPPRAGGVRLGTAEPGLRRRVLFVYSGLGSVWPGMGVDLLGEPVAARVLKRCADLVGDREGWSLLEQLTAGPGASRLHDPRVAQPALFAVQAALTRLWRYWGVEPDLVVGTSVGEIAAAHAAAVLTLEDGLRVAVRRGEAVASARGTGCMVTVGLPATTVEVLIDPAERLWPAVYLSPALTLVSGDRDDAAALGERVRQCGGQWQVRHRDYPLHSPLMRSARAALAAAVEGIAVHPPDRPVFSTLTGAPASSGAYGPDYWAETLVSPVRVQDAVLAAAEAAGGTVTAVEIGPRASMTPPVQATYAAHGVRAAVVPSMGVHRPARHTLLQAAAHLYVLGHDLHHHRLHR</sequence>
<evidence type="ECO:0000313" key="5">
    <source>
        <dbReference type="Proteomes" id="UP000325787"/>
    </source>
</evidence>
<keyword evidence="1" id="KW-0596">Phosphopantetheine</keyword>
<dbReference type="InterPro" id="IPR016035">
    <property type="entry name" value="Acyl_Trfase/lysoPLipase"/>
</dbReference>
<dbReference type="InterPro" id="IPR016036">
    <property type="entry name" value="Malonyl_transacylase_ACP-bd"/>
</dbReference>
<gene>
    <name evidence="4" type="ORF">EKG83_25465</name>
</gene>
<dbReference type="Gene3D" id="3.40.366.10">
    <property type="entry name" value="Malonyl-Coenzyme A Acyl Carrier Protein, domain 2"/>
    <property type="match status" value="1"/>
</dbReference>
<dbReference type="InterPro" id="IPR001227">
    <property type="entry name" value="Ac_transferase_dom_sf"/>
</dbReference>
<dbReference type="OrthoDB" id="9778690at2"/>
<dbReference type="Pfam" id="PF00698">
    <property type="entry name" value="Acyl_transf_1"/>
    <property type="match status" value="1"/>
</dbReference>
<dbReference type="PANTHER" id="PTHR43775:SF37">
    <property type="entry name" value="SI:DKEY-61P9.11"/>
    <property type="match status" value="1"/>
</dbReference>
<keyword evidence="2" id="KW-0597">Phosphoprotein</keyword>
<protein>
    <submittedName>
        <fullName evidence="4">Acyltransferase domain-containing protein</fullName>
    </submittedName>
</protein>
<dbReference type="SUPFAM" id="SSF52151">
    <property type="entry name" value="FabD/lysophospholipase-like"/>
    <property type="match status" value="1"/>
</dbReference>
<dbReference type="InterPro" id="IPR014043">
    <property type="entry name" value="Acyl_transferase_dom"/>
</dbReference>
<feature type="domain" description="Malonyl-CoA:ACP transacylase (MAT)" evidence="3">
    <location>
        <begin position="97"/>
        <end position="397"/>
    </location>
</feature>
<dbReference type="KEGG" id="ssyi:EKG83_25465"/>
<dbReference type="SUPFAM" id="SSF55048">
    <property type="entry name" value="Probable ACP-binding domain of malonyl-CoA ACP transacylase"/>
    <property type="match status" value="1"/>
</dbReference>
<dbReference type="EMBL" id="CP034550">
    <property type="protein sequence ID" value="QFZ20322.1"/>
    <property type="molecule type" value="Genomic_DNA"/>
</dbReference>
<keyword evidence="5" id="KW-1185">Reference proteome</keyword>
<dbReference type="RefSeq" id="WP_033434302.1">
    <property type="nucleotide sequence ID" value="NZ_CP034550.1"/>
</dbReference>
<accession>A0A5Q0H3M5</accession>
<keyword evidence="4" id="KW-0808">Transferase</keyword>
<organism evidence="4 5">
    <name type="scientific">Saccharothrix syringae</name>
    <name type="common">Nocardiopsis syringae</name>
    <dbReference type="NCBI Taxonomy" id="103733"/>
    <lineage>
        <taxon>Bacteria</taxon>
        <taxon>Bacillati</taxon>
        <taxon>Actinomycetota</taxon>
        <taxon>Actinomycetes</taxon>
        <taxon>Pseudonocardiales</taxon>
        <taxon>Pseudonocardiaceae</taxon>
        <taxon>Saccharothrix</taxon>
    </lineage>
</organism>